<dbReference type="InterPro" id="IPR001005">
    <property type="entry name" value="SANT/Myb"/>
</dbReference>
<dbReference type="InterPro" id="IPR009057">
    <property type="entry name" value="Homeodomain-like_sf"/>
</dbReference>
<feature type="region of interest" description="Disordered" evidence="1">
    <location>
        <begin position="191"/>
        <end position="218"/>
    </location>
</feature>
<dbReference type="SUPFAM" id="SSF46689">
    <property type="entry name" value="Homeodomain-like"/>
    <property type="match status" value="1"/>
</dbReference>
<protein>
    <recommendedName>
        <fullName evidence="2">Myb-like domain-containing protein</fullName>
    </recommendedName>
</protein>
<evidence type="ECO:0000313" key="3">
    <source>
        <dbReference type="EMBL" id="PUZ61364.1"/>
    </source>
</evidence>
<reference evidence="3 4" key="1">
    <citation type="submission" date="2018-04" db="EMBL/GenBank/DDBJ databases">
        <title>WGS assembly of Panicum hallii var. hallii HAL2.</title>
        <authorList>
            <person name="Lovell J."/>
            <person name="Jenkins J."/>
            <person name="Lowry D."/>
            <person name="Mamidi S."/>
            <person name="Sreedasyam A."/>
            <person name="Weng X."/>
            <person name="Barry K."/>
            <person name="Bonette J."/>
            <person name="Campitelli B."/>
            <person name="Daum C."/>
            <person name="Gordon S."/>
            <person name="Gould B."/>
            <person name="Lipzen A."/>
            <person name="MacQueen A."/>
            <person name="Palacio-Mejia J."/>
            <person name="Plott C."/>
            <person name="Shakirov E."/>
            <person name="Shu S."/>
            <person name="Yoshinaga Y."/>
            <person name="Zane M."/>
            <person name="Rokhsar D."/>
            <person name="Grimwood J."/>
            <person name="Schmutz J."/>
            <person name="Juenger T."/>
        </authorList>
    </citation>
    <scope>NUCLEOTIDE SEQUENCE [LARGE SCALE GENOMIC DNA]</scope>
    <source>
        <strain evidence="4">cv. HAL2</strain>
    </source>
</reference>
<proteinExistence type="predicted"/>
<accession>A0A2T7E0M7</accession>
<dbReference type="Proteomes" id="UP000244336">
    <property type="component" value="Chromosome 4"/>
</dbReference>
<evidence type="ECO:0000259" key="2">
    <source>
        <dbReference type="PROSITE" id="PS50090"/>
    </source>
</evidence>
<gene>
    <name evidence="3" type="ORF">GQ55_4G269800</name>
</gene>
<dbReference type="AlphaFoldDB" id="A0A2T7E0M7"/>
<dbReference type="Gramene" id="PUZ61364">
    <property type="protein sequence ID" value="PUZ61364"/>
    <property type="gene ID" value="GQ55_4G269800"/>
</dbReference>
<sequence length="320" mass="36961">MSYMMGQPQNVPENAHFVGHVGHTHSSPIDIEGEEGDDEDGDGVRTVSRLIWKQEEDERVMSAWLKHSIDSIKGNNKKGEQYWSDVAEEYNLTTPKNRHRTKKQVKERWHKINKWANMFNDCYLKVRRIYTSGYSEDMWLEKAHKMYVEDSQGSHFVLMNVWKMVRNQAKWICYNSPVKDTETGNIVEGGGVEDFDLPRPMGQKKAKKDAAANKGKSKESAIDVDELDRFEKVQNGVHAKRLKLLEMQEKLNNDKMEVSKIGLERAKEEKAAKLIEKETKMMETYSRLLTQDTSGMSDDMKAEHVIAIRCLRMKLFPGSS</sequence>
<keyword evidence="4" id="KW-1185">Reference proteome</keyword>
<feature type="domain" description="Myb-like" evidence="2">
    <location>
        <begin position="52"/>
        <end position="113"/>
    </location>
</feature>
<dbReference type="Gene3D" id="1.10.10.60">
    <property type="entry name" value="Homeodomain-like"/>
    <property type="match status" value="1"/>
</dbReference>
<evidence type="ECO:0000256" key="1">
    <source>
        <dbReference type="SAM" id="MobiDB-lite"/>
    </source>
</evidence>
<feature type="compositionally biased region" description="Basic and acidic residues" evidence="1">
    <location>
        <begin position="208"/>
        <end position="218"/>
    </location>
</feature>
<dbReference type="PANTHER" id="PTHR45224">
    <property type="entry name" value="OS01G0527900 PROTEIN-RELATED"/>
    <property type="match status" value="1"/>
</dbReference>
<dbReference type="PANTHER" id="PTHR45224:SF3">
    <property type="entry name" value="OS11G0506300 PROTEIN"/>
    <property type="match status" value="1"/>
</dbReference>
<dbReference type="PROSITE" id="PS50090">
    <property type="entry name" value="MYB_LIKE"/>
    <property type="match status" value="1"/>
</dbReference>
<organism evidence="3 4">
    <name type="scientific">Panicum hallii var. hallii</name>
    <dbReference type="NCBI Taxonomy" id="1504633"/>
    <lineage>
        <taxon>Eukaryota</taxon>
        <taxon>Viridiplantae</taxon>
        <taxon>Streptophyta</taxon>
        <taxon>Embryophyta</taxon>
        <taxon>Tracheophyta</taxon>
        <taxon>Spermatophyta</taxon>
        <taxon>Magnoliopsida</taxon>
        <taxon>Liliopsida</taxon>
        <taxon>Poales</taxon>
        <taxon>Poaceae</taxon>
        <taxon>PACMAD clade</taxon>
        <taxon>Panicoideae</taxon>
        <taxon>Panicodae</taxon>
        <taxon>Paniceae</taxon>
        <taxon>Panicinae</taxon>
        <taxon>Panicum</taxon>
        <taxon>Panicum sect. Panicum</taxon>
    </lineage>
</organism>
<name>A0A2T7E0M7_9POAL</name>
<dbReference type="EMBL" id="CM009752">
    <property type="protein sequence ID" value="PUZ61364.1"/>
    <property type="molecule type" value="Genomic_DNA"/>
</dbReference>
<dbReference type="OrthoDB" id="640386at2759"/>
<evidence type="ECO:0000313" key="4">
    <source>
        <dbReference type="Proteomes" id="UP000244336"/>
    </source>
</evidence>